<evidence type="ECO:0000313" key="4">
    <source>
        <dbReference type="Proteomes" id="UP000248806"/>
    </source>
</evidence>
<feature type="compositionally biased region" description="Basic and acidic residues" evidence="2">
    <location>
        <begin position="378"/>
        <end position="390"/>
    </location>
</feature>
<feature type="region of interest" description="Disordered" evidence="2">
    <location>
        <begin position="227"/>
        <end position="431"/>
    </location>
</feature>
<keyword evidence="4" id="KW-1185">Reference proteome</keyword>
<feature type="region of interest" description="Disordered" evidence="2">
    <location>
        <begin position="172"/>
        <end position="192"/>
    </location>
</feature>
<proteinExistence type="predicted"/>
<sequence length="431" mass="48751">MRPVEKQTTVHYFPAHIEALYARLGEHDVEQFYQGYKLWKIQQQIIALQTELTALNNELKTNEEQTQRVQPSPIALAALARLQASGVHDLDLLDRMLSRGDIWLDHTMQLLERCESLDLIQGDYTTWCENALDGAYNWLDSIQEGQRPPEAAEEESAITEEMLLQKLTNDDEGELPTHTEKPSQPEQVVEEQPTIGVVYNEAARAEEKQLPSLEALHHVPEQVAEEQPIQAGIGDVPEEAKEEQPPSPKSTLSAEQAEDQQSTQAGIHNVSEQPAEEQPAIDGPITEPQETPETAEKEELVPVVQTNSQGETPTLVAEPEESTQKRKQPITEKISSVRLPEEGRVTISANVPETPLPEQQPTEETDEPREQEGTTQKKPADEPHEKEKTTQETTINESSQQEKPDRKTQEDSHDIEHQNIFKRFLGQLWRR</sequence>
<evidence type="ECO:0000256" key="2">
    <source>
        <dbReference type="SAM" id="MobiDB-lite"/>
    </source>
</evidence>
<dbReference type="AlphaFoldDB" id="A0A326UV39"/>
<feature type="compositionally biased region" description="Polar residues" evidence="2">
    <location>
        <begin position="249"/>
        <end position="272"/>
    </location>
</feature>
<dbReference type="EMBL" id="QKUF01000001">
    <property type="protein sequence ID" value="PZW36423.1"/>
    <property type="molecule type" value="Genomic_DNA"/>
</dbReference>
<evidence type="ECO:0000313" key="3">
    <source>
        <dbReference type="EMBL" id="PZW36423.1"/>
    </source>
</evidence>
<organism evidence="3 4">
    <name type="scientific">Thermosporothrix hazakensis</name>
    <dbReference type="NCBI Taxonomy" id="644383"/>
    <lineage>
        <taxon>Bacteria</taxon>
        <taxon>Bacillati</taxon>
        <taxon>Chloroflexota</taxon>
        <taxon>Ktedonobacteria</taxon>
        <taxon>Ktedonobacterales</taxon>
        <taxon>Thermosporotrichaceae</taxon>
        <taxon>Thermosporothrix</taxon>
    </lineage>
</organism>
<gene>
    <name evidence="3" type="ORF">EI42_00597</name>
</gene>
<dbReference type="RefSeq" id="WP_111318654.1">
    <property type="nucleotide sequence ID" value="NZ_BIFX01000001.1"/>
</dbReference>
<protein>
    <submittedName>
        <fullName evidence="3">Uncharacterized protein</fullName>
    </submittedName>
</protein>
<name>A0A326UV39_THEHA</name>
<comment type="caution">
    <text evidence="3">The sequence shown here is derived from an EMBL/GenBank/DDBJ whole genome shotgun (WGS) entry which is preliminary data.</text>
</comment>
<feature type="coiled-coil region" evidence="1">
    <location>
        <begin position="38"/>
        <end position="65"/>
    </location>
</feature>
<dbReference type="OrthoDB" id="166410at2"/>
<keyword evidence="1" id="KW-0175">Coiled coil</keyword>
<evidence type="ECO:0000256" key="1">
    <source>
        <dbReference type="SAM" id="Coils"/>
    </source>
</evidence>
<accession>A0A326UV39</accession>
<reference evidence="3 4" key="1">
    <citation type="submission" date="2018-06" db="EMBL/GenBank/DDBJ databases">
        <title>Genomic Encyclopedia of Archaeal and Bacterial Type Strains, Phase II (KMG-II): from individual species to whole genera.</title>
        <authorList>
            <person name="Goeker M."/>
        </authorList>
    </citation>
    <scope>NUCLEOTIDE SEQUENCE [LARGE SCALE GENOMIC DNA]</scope>
    <source>
        <strain evidence="3 4">ATCC BAA-1881</strain>
    </source>
</reference>
<feature type="compositionally biased region" description="Basic and acidic residues" evidence="2">
    <location>
        <begin position="400"/>
        <end position="419"/>
    </location>
</feature>
<dbReference type="Proteomes" id="UP000248806">
    <property type="component" value="Unassembled WGS sequence"/>
</dbReference>